<evidence type="ECO:0000313" key="3">
    <source>
        <dbReference type="Proteomes" id="UP000596742"/>
    </source>
</evidence>
<reference evidence="2" key="1">
    <citation type="submission" date="2018-11" db="EMBL/GenBank/DDBJ databases">
        <authorList>
            <person name="Alioto T."/>
            <person name="Alioto T."/>
        </authorList>
    </citation>
    <scope>NUCLEOTIDE SEQUENCE</scope>
</reference>
<feature type="region of interest" description="Disordered" evidence="1">
    <location>
        <begin position="1"/>
        <end position="40"/>
    </location>
</feature>
<feature type="compositionally biased region" description="Polar residues" evidence="1">
    <location>
        <begin position="23"/>
        <end position="40"/>
    </location>
</feature>
<evidence type="ECO:0000313" key="2">
    <source>
        <dbReference type="EMBL" id="VDI16004.1"/>
    </source>
</evidence>
<dbReference type="EMBL" id="UYJE01003038">
    <property type="protein sequence ID" value="VDI16004.1"/>
    <property type="molecule type" value="Genomic_DNA"/>
</dbReference>
<feature type="region of interest" description="Disordered" evidence="1">
    <location>
        <begin position="196"/>
        <end position="233"/>
    </location>
</feature>
<accession>A0A8B6D919</accession>
<keyword evidence="3" id="KW-1185">Reference proteome</keyword>
<protein>
    <submittedName>
        <fullName evidence="2">Uncharacterized protein</fullName>
    </submittedName>
</protein>
<dbReference type="AlphaFoldDB" id="A0A8B6D919"/>
<proteinExistence type="predicted"/>
<sequence>MDHTDSDHSDYSDEFSFRPLSEIAQTNDQPRSYSDQSENVGNIKTASPKLIKPIAHKLKAEPSVRLISSCSNTSSKVKKTAVLPVSGPVLDIVVILQKLVEFSQTLCQSFVQSVWTVGTYQMASISSYEMKRKLHETNIKETIQPSISQKLNEQIGKGEIIQTKKETLLGKKRVKEEEMIFKKYLKVANMRMKKYKKKSKRQLEKEEKENKMKLKKEQKERARLGKKEMKDRKKLEKEIMKKEETEKKNDNINMPVVIENMDIAIKKSDEDFKDDGKGNLNNEEKKNTIGKRIQDFFRSLICA</sequence>
<feature type="compositionally biased region" description="Basic and acidic residues" evidence="1">
    <location>
        <begin position="1"/>
        <end position="11"/>
    </location>
</feature>
<comment type="caution">
    <text evidence="2">The sequence shown here is derived from an EMBL/GenBank/DDBJ whole genome shotgun (WGS) entry which is preliminary data.</text>
</comment>
<organism evidence="2 3">
    <name type="scientific">Mytilus galloprovincialis</name>
    <name type="common">Mediterranean mussel</name>
    <dbReference type="NCBI Taxonomy" id="29158"/>
    <lineage>
        <taxon>Eukaryota</taxon>
        <taxon>Metazoa</taxon>
        <taxon>Spiralia</taxon>
        <taxon>Lophotrochozoa</taxon>
        <taxon>Mollusca</taxon>
        <taxon>Bivalvia</taxon>
        <taxon>Autobranchia</taxon>
        <taxon>Pteriomorphia</taxon>
        <taxon>Mytilida</taxon>
        <taxon>Mytiloidea</taxon>
        <taxon>Mytilidae</taxon>
        <taxon>Mytilinae</taxon>
        <taxon>Mytilus</taxon>
    </lineage>
</organism>
<dbReference type="OrthoDB" id="10071880at2759"/>
<dbReference type="Proteomes" id="UP000596742">
    <property type="component" value="Unassembled WGS sequence"/>
</dbReference>
<feature type="compositionally biased region" description="Basic and acidic residues" evidence="1">
    <location>
        <begin position="201"/>
        <end position="233"/>
    </location>
</feature>
<name>A0A8B6D919_MYTGA</name>
<evidence type="ECO:0000256" key="1">
    <source>
        <dbReference type="SAM" id="MobiDB-lite"/>
    </source>
</evidence>
<gene>
    <name evidence="2" type="ORF">MGAL_10B055283</name>
</gene>